<evidence type="ECO:0000256" key="1">
    <source>
        <dbReference type="ARBA" id="ARBA00004141"/>
    </source>
</evidence>
<sequence length="414" mass="47800">MVRIEYGRFEDAVIVAKKVRSSKPRQEISAFLKWICFLINLAIFLAGLGVLSLGIYSFVKDPRSILGPEDILFNTSIVLFVLGGIVVIISLTGLFGALRENWTLLKISVWIGVLWFIVFVIAVMGVFFLFYSDTNDNFYINTMLDYAVKRYHTNTNIAEAMDYLQETMECCGIRSLAQGYRDWQLNEQFYCNTTNVYPERCGVPFSCCKRALLAEGTAGNANAASRSLNCWQNALKRRPHELETDLYVRGCLVPLKQTFERNAIIIASVVALIVIFGCLYVFMEYVLARQIEYQHYLLDREARRAQRRARREAREKERREKELAKQAVYSELDEVKVKGATPKEQKPKKRKESKENVRKVSQASHREATVLSEQKIKEREAQLRKKSKTRNGPTVPRVAEWVREQSDYVQKQKK</sequence>
<dbReference type="PRINTS" id="PR00259">
    <property type="entry name" value="TMFOUR"/>
</dbReference>
<dbReference type="Proteomes" id="UP000783686">
    <property type="component" value="Unassembled WGS sequence"/>
</dbReference>
<evidence type="ECO:0000256" key="5">
    <source>
        <dbReference type="SAM" id="Coils"/>
    </source>
</evidence>
<dbReference type="Gene3D" id="1.10.1450.10">
    <property type="entry name" value="Tetraspanin"/>
    <property type="match status" value="1"/>
</dbReference>
<evidence type="ECO:0000313" key="9">
    <source>
        <dbReference type="Proteomes" id="UP000614601"/>
    </source>
</evidence>
<dbReference type="GO" id="GO:0005886">
    <property type="term" value="C:plasma membrane"/>
    <property type="evidence" value="ECO:0007669"/>
    <property type="project" value="TreeGrafter"/>
</dbReference>
<feature type="transmembrane region" description="Helical" evidence="7">
    <location>
        <begin position="107"/>
        <end position="131"/>
    </location>
</feature>
<dbReference type="PANTHER" id="PTHR19282">
    <property type="entry name" value="TETRASPANIN"/>
    <property type="match status" value="1"/>
</dbReference>
<dbReference type="Pfam" id="PF00335">
    <property type="entry name" value="Tetraspanin"/>
    <property type="match status" value="1"/>
</dbReference>
<dbReference type="SUPFAM" id="SSF48652">
    <property type="entry name" value="Tetraspanin"/>
    <property type="match status" value="1"/>
</dbReference>
<dbReference type="EMBL" id="CAJFDH010000003">
    <property type="protein sequence ID" value="CAD5215816.1"/>
    <property type="molecule type" value="Genomic_DNA"/>
</dbReference>
<name>A0A811KHR6_9BILA</name>
<keyword evidence="4 7" id="KW-0472">Membrane</keyword>
<evidence type="ECO:0000256" key="3">
    <source>
        <dbReference type="ARBA" id="ARBA00022989"/>
    </source>
</evidence>
<keyword evidence="5" id="KW-0175">Coiled coil</keyword>
<dbReference type="InterPro" id="IPR018499">
    <property type="entry name" value="Tetraspanin/Peripherin"/>
</dbReference>
<protein>
    <recommendedName>
        <fullName evidence="10">Tetraspanin</fullName>
    </recommendedName>
</protein>
<feature type="region of interest" description="Disordered" evidence="6">
    <location>
        <begin position="338"/>
        <end position="399"/>
    </location>
</feature>
<evidence type="ECO:0008006" key="10">
    <source>
        <dbReference type="Google" id="ProtNLM"/>
    </source>
</evidence>
<comment type="subcellular location">
    <subcellularLocation>
        <location evidence="1">Membrane</location>
        <topology evidence="1">Multi-pass membrane protein</topology>
    </subcellularLocation>
</comment>
<keyword evidence="9" id="KW-1185">Reference proteome</keyword>
<accession>A0A811KHR6</accession>
<feature type="transmembrane region" description="Helical" evidence="7">
    <location>
        <begin position="263"/>
        <end position="283"/>
    </location>
</feature>
<keyword evidence="2 7" id="KW-0812">Transmembrane</keyword>
<dbReference type="InterPro" id="IPR008952">
    <property type="entry name" value="Tetraspanin_EC2_sf"/>
</dbReference>
<reference evidence="8" key="1">
    <citation type="submission" date="2020-09" db="EMBL/GenBank/DDBJ databases">
        <authorList>
            <person name="Kikuchi T."/>
        </authorList>
    </citation>
    <scope>NUCLEOTIDE SEQUENCE</scope>
    <source>
        <strain evidence="8">SH1</strain>
    </source>
</reference>
<evidence type="ECO:0000256" key="7">
    <source>
        <dbReference type="SAM" id="Phobius"/>
    </source>
</evidence>
<proteinExistence type="predicted"/>
<dbReference type="OrthoDB" id="2014092at2759"/>
<evidence type="ECO:0000256" key="4">
    <source>
        <dbReference type="ARBA" id="ARBA00023136"/>
    </source>
</evidence>
<comment type="caution">
    <text evidence="8">The sequence shown here is derived from an EMBL/GenBank/DDBJ whole genome shotgun (WGS) entry which is preliminary data.</text>
</comment>
<feature type="compositionally biased region" description="Basic and acidic residues" evidence="6">
    <location>
        <begin position="352"/>
        <end position="383"/>
    </location>
</feature>
<evidence type="ECO:0000256" key="6">
    <source>
        <dbReference type="SAM" id="MobiDB-lite"/>
    </source>
</evidence>
<dbReference type="EMBL" id="CAJFCW020000003">
    <property type="protein sequence ID" value="CAG9104827.1"/>
    <property type="molecule type" value="Genomic_DNA"/>
</dbReference>
<feature type="transmembrane region" description="Helical" evidence="7">
    <location>
        <begin position="30"/>
        <end position="59"/>
    </location>
</feature>
<organism evidence="8 9">
    <name type="scientific">Bursaphelenchus okinawaensis</name>
    <dbReference type="NCBI Taxonomy" id="465554"/>
    <lineage>
        <taxon>Eukaryota</taxon>
        <taxon>Metazoa</taxon>
        <taxon>Ecdysozoa</taxon>
        <taxon>Nematoda</taxon>
        <taxon>Chromadorea</taxon>
        <taxon>Rhabditida</taxon>
        <taxon>Tylenchina</taxon>
        <taxon>Tylenchomorpha</taxon>
        <taxon>Aphelenchoidea</taxon>
        <taxon>Aphelenchoididae</taxon>
        <taxon>Bursaphelenchus</taxon>
    </lineage>
</organism>
<feature type="coiled-coil region" evidence="5">
    <location>
        <begin position="299"/>
        <end position="326"/>
    </location>
</feature>
<evidence type="ECO:0000313" key="8">
    <source>
        <dbReference type="EMBL" id="CAD5215816.1"/>
    </source>
</evidence>
<dbReference type="AlphaFoldDB" id="A0A811KHR6"/>
<gene>
    <name evidence="8" type="ORF">BOKJ2_LOCUS6282</name>
</gene>
<dbReference type="PANTHER" id="PTHR19282:SF502">
    <property type="entry name" value="TETRASPANIN-14"/>
    <property type="match status" value="1"/>
</dbReference>
<evidence type="ECO:0000256" key="2">
    <source>
        <dbReference type="ARBA" id="ARBA00022692"/>
    </source>
</evidence>
<keyword evidence="3 7" id="KW-1133">Transmembrane helix</keyword>
<dbReference type="Proteomes" id="UP000614601">
    <property type="component" value="Unassembled WGS sequence"/>
</dbReference>
<feature type="transmembrane region" description="Helical" evidence="7">
    <location>
        <begin position="71"/>
        <end position="95"/>
    </location>
</feature>